<reference evidence="2 3" key="1">
    <citation type="submission" date="2019-06" db="EMBL/GenBank/DDBJ databases">
        <title>Draft genome sequence of Clostridium diolis DSM 15410.</title>
        <authorList>
            <person name="Kobayashi H."/>
            <person name="Tanizawa Y."/>
            <person name="Tohno M."/>
        </authorList>
    </citation>
    <scope>NUCLEOTIDE SEQUENCE [LARGE SCALE GENOMIC DNA]</scope>
    <source>
        <strain evidence="2 3">DSM 15410</strain>
    </source>
</reference>
<evidence type="ECO:0008006" key="4">
    <source>
        <dbReference type="Google" id="ProtNLM"/>
    </source>
</evidence>
<evidence type="ECO:0000313" key="2">
    <source>
        <dbReference type="EMBL" id="GEA29384.1"/>
    </source>
</evidence>
<proteinExistence type="predicted"/>
<evidence type="ECO:0000313" key="3">
    <source>
        <dbReference type="Proteomes" id="UP000325212"/>
    </source>
</evidence>
<feature type="transmembrane region" description="Helical" evidence="1">
    <location>
        <begin position="20"/>
        <end position="36"/>
    </location>
</feature>
<protein>
    <recommendedName>
        <fullName evidence="4">PH domain-containing protein</fullName>
    </recommendedName>
</protein>
<evidence type="ECO:0000256" key="1">
    <source>
        <dbReference type="SAM" id="Phobius"/>
    </source>
</evidence>
<keyword evidence="3" id="KW-1185">Reference proteome</keyword>
<gene>
    <name evidence="2" type="ORF">CDIOL_03070</name>
</gene>
<dbReference type="EMBL" id="BJLA01000001">
    <property type="protein sequence ID" value="GEA29384.1"/>
    <property type="molecule type" value="Genomic_DNA"/>
</dbReference>
<comment type="caution">
    <text evidence="2">The sequence shown here is derived from an EMBL/GenBank/DDBJ whole genome shotgun (WGS) entry which is preliminary data.</text>
</comment>
<dbReference type="Proteomes" id="UP000325212">
    <property type="component" value="Unassembled WGS sequence"/>
</dbReference>
<dbReference type="RefSeq" id="WP_039770123.1">
    <property type="nucleotide sequence ID" value="NZ_CP043998.1"/>
</dbReference>
<name>A0AAV3VUK2_9CLOT</name>
<keyword evidence="1" id="KW-1133">Transmembrane helix</keyword>
<organism evidence="2 3">
    <name type="scientific">Clostridium diolis</name>
    <dbReference type="NCBI Taxonomy" id="223919"/>
    <lineage>
        <taxon>Bacteria</taxon>
        <taxon>Bacillati</taxon>
        <taxon>Bacillota</taxon>
        <taxon>Clostridia</taxon>
        <taxon>Eubacteriales</taxon>
        <taxon>Clostridiaceae</taxon>
        <taxon>Clostridium</taxon>
    </lineage>
</organism>
<dbReference type="AlphaFoldDB" id="A0AAV3VUK2"/>
<feature type="transmembrane region" description="Helical" evidence="1">
    <location>
        <begin position="42"/>
        <end position="61"/>
    </location>
</feature>
<keyword evidence="1" id="KW-0812">Transmembrane</keyword>
<sequence length="157" mass="17901">MKREVPIFSEYNMNKKFKIMPLFIILFILPIFPMTSTSDVEIICFLLAMQIIPSVIAVYILTSHFSVYSNKIEVGSVFSKSIVLFNKIKVIDIKLFEGSNKGYNWSALKIIFLDKHNHILCSLPASNSIPGVISILKNYNYQINISNDLKEYLNGEG</sequence>
<accession>A0AAV3VUK2</accession>
<keyword evidence="1" id="KW-0472">Membrane</keyword>